<feature type="region of interest" description="Disordered" evidence="2">
    <location>
        <begin position="162"/>
        <end position="189"/>
    </location>
</feature>
<feature type="region of interest" description="Disordered" evidence="2">
    <location>
        <begin position="235"/>
        <end position="262"/>
    </location>
</feature>
<dbReference type="OrthoDB" id="4815524at2759"/>
<proteinExistence type="predicted"/>
<dbReference type="SMART" id="SM00343">
    <property type="entry name" value="ZnF_C2HC"/>
    <property type="match status" value="1"/>
</dbReference>
<feature type="region of interest" description="Disordered" evidence="2">
    <location>
        <begin position="1"/>
        <end position="30"/>
    </location>
</feature>
<organism evidence="4 5">
    <name type="scientific">Ascosphaera apis ARSEF 7405</name>
    <dbReference type="NCBI Taxonomy" id="392613"/>
    <lineage>
        <taxon>Eukaryota</taxon>
        <taxon>Fungi</taxon>
        <taxon>Dikarya</taxon>
        <taxon>Ascomycota</taxon>
        <taxon>Pezizomycotina</taxon>
        <taxon>Eurotiomycetes</taxon>
        <taxon>Eurotiomycetidae</taxon>
        <taxon>Onygenales</taxon>
        <taxon>Ascosphaeraceae</taxon>
        <taxon>Ascosphaera</taxon>
    </lineage>
</organism>
<feature type="compositionally biased region" description="Polar residues" evidence="2">
    <location>
        <begin position="297"/>
        <end position="307"/>
    </location>
</feature>
<evidence type="ECO:0000256" key="2">
    <source>
        <dbReference type="SAM" id="MobiDB-lite"/>
    </source>
</evidence>
<feature type="region of interest" description="Disordered" evidence="2">
    <location>
        <begin position="369"/>
        <end position="499"/>
    </location>
</feature>
<keyword evidence="1" id="KW-0862">Zinc</keyword>
<reference evidence="4 5" key="1">
    <citation type="journal article" date="2016" name="Genome Biol. Evol.">
        <title>Divergent and convergent evolution of fungal pathogenicity.</title>
        <authorList>
            <person name="Shang Y."/>
            <person name="Xiao G."/>
            <person name="Zheng P."/>
            <person name="Cen K."/>
            <person name="Zhan S."/>
            <person name="Wang C."/>
        </authorList>
    </citation>
    <scope>NUCLEOTIDE SEQUENCE [LARGE SCALE GENOMIC DNA]</scope>
    <source>
        <strain evidence="4 5">ARSEF 7405</strain>
    </source>
</reference>
<keyword evidence="1" id="KW-0479">Metal-binding</keyword>
<evidence type="ECO:0000313" key="4">
    <source>
        <dbReference type="EMBL" id="KZZ96887.1"/>
    </source>
</evidence>
<feature type="region of interest" description="Disordered" evidence="2">
    <location>
        <begin position="275"/>
        <end position="351"/>
    </location>
</feature>
<dbReference type="VEuPathDB" id="FungiDB:AAP_00530"/>
<evidence type="ECO:0000313" key="5">
    <source>
        <dbReference type="Proteomes" id="UP000242877"/>
    </source>
</evidence>
<evidence type="ECO:0000256" key="1">
    <source>
        <dbReference type="PROSITE-ProRule" id="PRU00047"/>
    </source>
</evidence>
<dbReference type="GO" id="GO:0003676">
    <property type="term" value="F:nucleic acid binding"/>
    <property type="evidence" value="ECO:0007669"/>
    <property type="project" value="InterPro"/>
</dbReference>
<accession>A0A168CQE7</accession>
<feature type="compositionally biased region" description="Low complexity" evidence="2">
    <location>
        <begin position="7"/>
        <end position="21"/>
    </location>
</feature>
<evidence type="ECO:0000259" key="3">
    <source>
        <dbReference type="PROSITE" id="PS50158"/>
    </source>
</evidence>
<dbReference type="AlphaFoldDB" id="A0A168CQE7"/>
<comment type="caution">
    <text evidence="4">The sequence shown here is derived from an EMBL/GenBank/DDBJ whole genome shotgun (WGS) entry which is preliminary data.</text>
</comment>
<feature type="compositionally biased region" description="Low complexity" evidence="2">
    <location>
        <begin position="308"/>
        <end position="335"/>
    </location>
</feature>
<feature type="compositionally biased region" description="Polar residues" evidence="2">
    <location>
        <begin position="439"/>
        <end position="478"/>
    </location>
</feature>
<dbReference type="EMBL" id="AZGZ01000002">
    <property type="protein sequence ID" value="KZZ96887.1"/>
    <property type="molecule type" value="Genomic_DNA"/>
</dbReference>
<protein>
    <submittedName>
        <fullName evidence="4">Transcription factor, FAR1-related protein</fullName>
    </submittedName>
</protein>
<feature type="compositionally biased region" description="Low complexity" evidence="2">
    <location>
        <begin position="479"/>
        <end position="494"/>
    </location>
</feature>
<name>A0A168CQE7_9EURO</name>
<gene>
    <name evidence="4" type="ORF">AAP_00530</name>
</gene>
<sequence length="549" mass="60463">MEGVNMQQQQQQQPQQAAPQQHAAETTPVERDLNATATVISEIIKNPDGTPGSIAIFQEFECQDIDQMKHELFKFAESRGFAVAVRRPSQKNPHTGKYCRYDVECTMGRSSPSKSRGIRNRRPTRCGCPWQGKLVCKNRRSTWKFAIMTDVHNHSAIDDPAKLPISRRRRRREPSEASAGISETSASGEDVTGLINLSSGQLAGQDTILQALQAIERRFARIEQHLGIEGEKRILQSSGPGLPDSQAASPQSTHQSAHDVPSLSRIDENTELATASSQLAQKGDLPQLDISEGSTGGNQPLENNTPMQQQPQPQHQQQQQSQPPQQQHQTPQQQPLPSITPPQQPTAQVPTAGNVPQELQFVMHFDEAANPGVPSMRPRDDRRQQRQQYQPPMLAPSPAQMAQSPNPFSSSMSNASLSGRLTGIPPAQTQPMKLDAPFSQHTLQQTNMHSPSPQNGTTSTFSSLPQSLNPVRHPSSTMSPLQQAHQQQTPSQASMMSVSRPNNVPLQWSQIRTPEQIRTGQTGKSRCLNCHETGHNRRNCPNGTGETVL</sequence>
<keyword evidence="1" id="KW-0863">Zinc-finger</keyword>
<dbReference type="GO" id="GO:0008270">
    <property type="term" value="F:zinc ion binding"/>
    <property type="evidence" value="ECO:0007669"/>
    <property type="project" value="UniProtKB-KW"/>
</dbReference>
<dbReference type="Proteomes" id="UP000242877">
    <property type="component" value="Unassembled WGS sequence"/>
</dbReference>
<dbReference type="InterPro" id="IPR001878">
    <property type="entry name" value="Znf_CCHC"/>
</dbReference>
<feature type="compositionally biased region" description="Polar residues" evidence="2">
    <location>
        <begin position="246"/>
        <end position="255"/>
    </location>
</feature>
<feature type="domain" description="CCHC-type" evidence="3">
    <location>
        <begin position="526"/>
        <end position="542"/>
    </location>
</feature>
<dbReference type="PROSITE" id="PS50158">
    <property type="entry name" value="ZF_CCHC"/>
    <property type="match status" value="1"/>
</dbReference>
<dbReference type="InterPro" id="IPR036875">
    <property type="entry name" value="Znf_CCHC_sf"/>
</dbReference>
<keyword evidence="5" id="KW-1185">Reference proteome</keyword>
<dbReference type="SUPFAM" id="SSF57756">
    <property type="entry name" value="Retrovirus zinc finger-like domains"/>
    <property type="match status" value="1"/>
</dbReference>
<feature type="compositionally biased region" description="Polar residues" evidence="2">
    <location>
        <begin position="400"/>
        <end position="419"/>
    </location>
</feature>